<organism evidence="3 4">
    <name type="scientific">Crepidotus variabilis</name>
    <dbReference type="NCBI Taxonomy" id="179855"/>
    <lineage>
        <taxon>Eukaryota</taxon>
        <taxon>Fungi</taxon>
        <taxon>Dikarya</taxon>
        <taxon>Basidiomycota</taxon>
        <taxon>Agaricomycotina</taxon>
        <taxon>Agaricomycetes</taxon>
        <taxon>Agaricomycetidae</taxon>
        <taxon>Agaricales</taxon>
        <taxon>Agaricineae</taxon>
        <taxon>Crepidotaceae</taxon>
        <taxon>Crepidotus</taxon>
    </lineage>
</organism>
<proteinExistence type="predicted"/>
<feature type="non-terminal residue" evidence="3">
    <location>
        <position position="159"/>
    </location>
</feature>
<protein>
    <submittedName>
        <fullName evidence="3">Uncharacterized protein</fullName>
    </submittedName>
</protein>
<accession>A0A9P6E3Z3</accession>
<keyword evidence="4" id="KW-1185">Reference proteome</keyword>
<comment type="caution">
    <text evidence="3">The sequence shown here is derived from an EMBL/GenBank/DDBJ whole genome shotgun (WGS) entry which is preliminary data.</text>
</comment>
<feature type="region of interest" description="Disordered" evidence="1">
    <location>
        <begin position="122"/>
        <end position="159"/>
    </location>
</feature>
<reference evidence="3" key="1">
    <citation type="submission" date="2020-11" db="EMBL/GenBank/DDBJ databases">
        <authorList>
            <consortium name="DOE Joint Genome Institute"/>
            <person name="Ahrendt S."/>
            <person name="Riley R."/>
            <person name="Andreopoulos W."/>
            <person name="Labutti K."/>
            <person name="Pangilinan J."/>
            <person name="Ruiz-Duenas F.J."/>
            <person name="Barrasa J.M."/>
            <person name="Sanchez-Garcia M."/>
            <person name="Camarero S."/>
            <person name="Miyauchi S."/>
            <person name="Serrano A."/>
            <person name="Linde D."/>
            <person name="Babiker R."/>
            <person name="Drula E."/>
            <person name="Ayuso-Fernandez I."/>
            <person name="Pacheco R."/>
            <person name="Padilla G."/>
            <person name="Ferreira P."/>
            <person name="Barriuso J."/>
            <person name="Kellner H."/>
            <person name="Castanera R."/>
            <person name="Alfaro M."/>
            <person name="Ramirez L."/>
            <person name="Pisabarro A.G."/>
            <person name="Kuo A."/>
            <person name="Tritt A."/>
            <person name="Lipzen A."/>
            <person name="He G."/>
            <person name="Yan M."/>
            <person name="Ng V."/>
            <person name="Cullen D."/>
            <person name="Martin F."/>
            <person name="Rosso M.-N."/>
            <person name="Henrissat B."/>
            <person name="Hibbett D."/>
            <person name="Martinez A.T."/>
            <person name="Grigoriev I.V."/>
        </authorList>
    </citation>
    <scope>NUCLEOTIDE SEQUENCE</scope>
    <source>
        <strain evidence="3">CBS 506.95</strain>
    </source>
</reference>
<dbReference type="AlphaFoldDB" id="A0A9P6E3Z3"/>
<feature type="signal peptide" evidence="2">
    <location>
        <begin position="1"/>
        <end position="20"/>
    </location>
</feature>
<keyword evidence="2" id="KW-0732">Signal</keyword>
<evidence type="ECO:0000313" key="4">
    <source>
        <dbReference type="Proteomes" id="UP000807306"/>
    </source>
</evidence>
<feature type="chain" id="PRO_5040434008" evidence="2">
    <location>
        <begin position="21"/>
        <end position="159"/>
    </location>
</feature>
<dbReference type="Proteomes" id="UP000807306">
    <property type="component" value="Unassembled WGS sequence"/>
</dbReference>
<evidence type="ECO:0000256" key="1">
    <source>
        <dbReference type="SAM" id="MobiDB-lite"/>
    </source>
</evidence>
<evidence type="ECO:0000313" key="3">
    <source>
        <dbReference type="EMBL" id="KAF9522072.1"/>
    </source>
</evidence>
<evidence type="ECO:0000256" key="2">
    <source>
        <dbReference type="SAM" id="SignalP"/>
    </source>
</evidence>
<sequence length="159" mass="17581">MVQFVNVVIVAALAATPILAIPINAREPVDPKHAHIHHEQAHDHHHHSHIKAREPGVPAIAEGKRNIRQPIRPREPVDPGYAPVHHEHVHDHHHHPHIHAREPRVKRISVARAAGHLLGGATSQYGREFEDDLEARSSSAPVKGGAKPPVYAAVPKRPR</sequence>
<gene>
    <name evidence="3" type="ORF">CPB83DRAFT_899938</name>
</gene>
<dbReference type="EMBL" id="MU157962">
    <property type="protein sequence ID" value="KAF9522072.1"/>
    <property type="molecule type" value="Genomic_DNA"/>
</dbReference>
<name>A0A9P6E3Z3_9AGAR</name>